<dbReference type="Gene3D" id="3.40.50.150">
    <property type="entry name" value="Vaccinia Virus protein VP39"/>
    <property type="match status" value="1"/>
</dbReference>
<dbReference type="EMBL" id="CP015772">
    <property type="protein sequence ID" value="ANH81820.1"/>
    <property type="molecule type" value="Genomic_DNA"/>
</dbReference>
<reference evidence="1 2" key="1">
    <citation type="submission" date="2016-05" db="EMBL/GenBank/DDBJ databases">
        <title>Niabella ginsenosidivorans BS26 whole genome sequencing.</title>
        <authorList>
            <person name="Im W.T."/>
            <person name="Siddiqi M.Z."/>
        </authorList>
    </citation>
    <scope>NUCLEOTIDE SEQUENCE [LARGE SCALE GENOMIC DNA]</scope>
    <source>
        <strain evidence="1 2">BS26</strain>
    </source>
</reference>
<dbReference type="SUPFAM" id="SSF53335">
    <property type="entry name" value="S-adenosyl-L-methionine-dependent methyltransferases"/>
    <property type="match status" value="1"/>
</dbReference>
<dbReference type="AlphaFoldDB" id="A0A1A9I549"/>
<dbReference type="InterPro" id="IPR029063">
    <property type="entry name" value="SAM-dependent_MTases_sf"/>
</dbReference>
<dbReference type="RefSeq" id="WP_067756859.1">
    <property type="nucleotide sequence ID" value="NZ_CP015772.1"/>
</dbReference>
<sequence length="111" mass="13040">MADKKIQTAITDAVADTLFIPLFMRCRETHRHDAIIKDPLVCEIIRQLNYDFSRYSKGIMSLTDVAIRVRHFDNKMWTFINRKATYSCFNRLRAGYKVLQAEGRKCQSHLL</sequence>
<dbReference type="STRING" id="1176587.A8C56_13265"/>
<organism evidence="1 2">
    <name type="scientific">Niabella ginsenosidivorans</name>
    <dbReference type="NCBI Taxonomy" id="1176587"/>
    <lineage>
        <taxon>Bacteria</taxon>
        <taxon>Pseudomonadati</taxon>
        <taxon>Bacteroidota</taxon>
        <taxon>Chitinophagia</taxon>
        <taxon>Chitinophagales</taxon>
        <taxon>Chitinophagaceae</taxon>
        <taxon>Niabella</taxon>
    </lineage>
</organism>
<proteinExistence type="predicted"/>
<keyword evidence="2" id="KW-1185">Reference proteome</keyword>
<name>A0A1A9I549_9BACT</name>
<gene>
    <name evidence="1" type="ORF">A8C56_13265</name>
</gene>
<evidence type="ECO:0000313" key="1">
    <source>
        <dbReference type="EMBL" id="ANH81820.1"/>
    </source>
</evidence>
<protein>
    <submittedName>
        <fullName evidence="1">Uncharacterized protein</fullName>
    </submittedName>
</protein>
<accession>A0A1A9I549</accession>
<dbReference type="Proteomes" id="UP000077667">
    <property type="component" value="Chromosome"/>
</dbReference>
<dbReference type="KEGG" id="nia:A8C56_13265"/>
<evidence type="ECO:0000313" key="2">
    <source>
        <dbReference type="Proteomes" id="UP000077667"/>
    </source>
</evidence>